<keyword evidence="1" id="KW-0479">Metal-binding</keyword>
<sequence>MSCHICFKSEHMTTHAVLARIYNDNLRLLETKAYDPYYAESLFKGPWGALFYLFYYERYIDNREQHAVKWLQTLYNTLQPQPTADYSYCSGPTGVFWLLHHLHHHQFIDIDIEWLASDFIANAIRESDQHLSQHNFDLLHGSAGICHYLLAYHQQKAVRAHLEKFADTLLTASRMTDKGRSLPVFVMFETPVETGVDTFSLAHGTCSLLILLGKMYQADIASNTCKQLITECISFMWNHQNERRPEVPHALFPGILDGQQPFSRLSWCYGDFNVALALWHCGHYLQEDQWKQQALDVMRYSLNRNTDATAGIVDACLCHGSAGVAAFYRKFWYATQEPAFYAAAEHWHNNTLEKVLFSEEPHIHGIRGWEGIDKQWEYCWDLLDGSSGIGLSLLSHIQPGPLPWDEALLLS</sequence>
<evidence type="ECO:0000313" key="2">
    <source>
        <dbReference type="EMBL" id="RBL89099.1"/>
    </source>
</evidence>
<protein>
    <recommendedName>
        <fullName evidence="4">Lanthionine synthetase</fullName>
    </recommendedName>
</protein>
<dbReference type="Gene3D" id="1.50.10.20">
    <property type="match status" value="1"/>
</dbReference>
<reference evidence="2 3" key="1">
    <citation type="submission" date="2018-05" db="EMBL/GenBank/DDBJ databases">
        <title>Chitinophaga sp. K3CV102501T nov., isolated from isolated from a monsoon evergreen broad-leaved forest soil.</title>
        <authorList>
            <person name="Lv Y."/>
        </authorList>
    </citation>
    <scope>NUCLEOTIDE SEQUENCE [LARGE SCALE GENOMIC DNA]</scope>
    <source>
        <strain evidence="2 3">GDMCC 1.1325</strain>
    </source>
</reference>
<gene>
    <name evidence="2" type="ORF">DF182_21425</name>
</gene>
<keyword evidence="1" id="KW-0862">Zinc</keyword>
<feature type="binding site" evidence="1">
    <location>
        <position position="319"/>
    </location>
    <ligand>
        <name>Zn(2+)</name>
        <dbReference type="ChEBI" id="CHEBI:29105"/>
    </ligand>
</feature>
<dbReference type="EMBL" id="QFFJ01000002">
    <property type="protein sequence ID" value="RBL89099.1"/>
    <property type="molecule type" value="Genomic_DNA"/>
</dbReference>
<evidence type="ECO:0000256" key="1">
    <source>
        <dbReference type="PIRSR" id="PIRSR607822-1"/>
    </source>
</evidence>
<dbReference type="OrthoDB" id="6313827at2"/>
<accession>A0A365XRX2</accession>
<dbReference type="SMART" id="SM01260">
    <property type="entry name" value="LANC_like"/>
    <property type="match status" value="1"/>
</dbReference>
<proteinExistence type="predicted"/>
<dbReference type="GO" id="GO:0046872">
    <property type="term" value="F:metal ion binding"/>
    <property type="evidence" value="ECO:0007669"/>
    <property type="project" value="UniProtKB-KW"/>
</dbReference>
<dbReference type="AlphaFoldDB" id="A0A365XRX2"/>
<dbReference type="Pfam" id="PF05147">
    <property type="entry name" value="LANC_like"/>
    <property type="match status" value="1"/>
</dbReference>
<feature type="binding site" evidence="1">
    <location>
        <position position="268"/>
    </location>
    <ligand>
        <name>Zn(2+)</name>
        <dbReference type="ChEBI" id="CHEBI:29105"/>
    </ligand>
</feature>
<dbReference type="PRINTS" id="PR01955">
    <property type="entry name" value="LANCFRANKIA"/>
</dbReference>
<feature type="binding site" evidence="1">
    <location>
        <position position="318"/>
    </location>
    <ligand>
        <name>Zn(2+)</name>
        <dbReference type="ChEBI" id="CHEBI:29105"/>
    </ligand>
</feature>
<dbReference type="SUPFAM" id="SSF158745">
    <property type="entry name" value="LanC-like"/>
    <property type="match status" value="1"/>
</dbReference>
<dbReference type="Proteomes" id="UP000253410">
    <property type="component" value="Unassembled WGS sequence"/>
</dbReference>
<dbReference type="PRINTS" id="PR01950">
    <property type="entry name" value="LANCSUPER"/>
</dbReference>
<dbReference type="InterPro" id="IPR007822">
    <property type="entry name" value="LANC-like"/>
</dbReference>
<name>A0A365XRX2_9BACT</name>
<organism evidence="2 3">
    <name type="scientific">Chitinophaga flava</name>
    <dbReference type="NCBI Taxonomy" id="2259036"/>
    <lineage>
        <taxon>Bacteria</taxon>
        <taxon>Pseudomonadati</taxon>
        <taxon>Bacteroidota</taxon>
        <taxon>Chitinophagia</taxon>
        <taxon>Chitinophagales</taxon>
        <taxon>Chitinophagaceae</taxon>
        <taxon>Chitinophaga</taxon>
    </lineage>
</organism>
<keyword evidence="3" id="KW-1185">Reference proteome</keyword>
<comment type="caution">
    <text evidence="2">The sequence shown here is derived from an EMBL/GenBank/DDBJ whole genome shotgun (WGS) entry which is preliminary data.</text>
</comment>
<evidence type="ECO:0008006" key="4">
    <source>
        <dbReference type="Google" id="ProtNLM"/>
    </source>
</evidence>
<dbReference type="GO" id="GO:0031179">
    <property type="term" value="P:peptide modification"/>
    <property type="evidence" value="ECO:0007669"/>
    <property type="project" value="InterPro"/>
</dbReference>
<evidence type="ECO:0000313" key="3">
    <source>
        <dbReference type="Proteomes" id="UP000253410"/>
    </source>
</evidence>